<evidence type="ECO:0000313" key="9">
    <source>
        <dbReference type="EMBL" id="SDM18461.1"/>
    </source>
</evidence>
<organism evidence="9 10">
    <name type="scientific">Allokutzneria albata</name>
    <name type="common">Kibdelosporangium albatum</name>
    <dbReference type="NCBI Taxonomy" id="211114"/>
    <lineage>
        <taxon>Bacteria</taxon>
        <taxon>Bacillati</taxon>
        <taxon>Actinomycetota</taxon>
        <taxon>Actinomycetes</taxon>
        <taxon>Pseudonocardiales</taxon>
        <taxon>Pseudonocardiaceae</taxon>
        <taxon>Allokutzneria</taxon>
    </lineage>
</organism>
<dbReference type="AlphaFoldDB" id="A0A1G9R5Q9"/>
<dbReference type="InterPro" id="IPR050366">
    <property type="entry name" value="BP-dependent_transpt_permease"/>
</dbReference>
<evidence type="ECO:0000259" key="8">
    <source>
        <dbReference type="PROSITE" id="PS50928"/>
    </source>
</evidence>
<proteinExistence type="inferred from homology"/>
<dbReference type="SUPFAM" id="SSF161098">
    <property type="entry name" value="MetI-like"/>
    <property type="match status" value="1"/>
</dbReference>
<evidence type="ECO:0000256" key="6">
    <source>
        <dbReference type="ARBA" id="ARBA00023136"/>
    </source>
</evidence>
<evidence type="ECO:0000256" key="7">
    <source>
        <dbReference type="RuleBase" id="RU363032"/>
    </source>
</evidence>
<keyword evidence="5 7" id="KW-1133">Transmembrane helix</keyword>
<dbReference type="Proteomes" id="UP000183376">
    <property type="component" value="Chromosome I"/>
</dbReference>
<dbReference type="Pfam" id="PF00528">
    <property type="entry name" value="BPD_transp_1"/>
    <property type="match status" value="1"/>
</dbReference>
<comment type="subcellular location">
    <subcellularLocation>
        <location evidence="1 7">Cell membrane</location>
        <topology evidence="1 7">Multi-pass membrane protein</topology>
    </subcellularLocation>
</comment>
<dbReference type="GO" id="GO:0005886">
    <property type="term" value="C:plasma membrane"/>
    <property type="evidence" value="ECO:0007669"/>
    <property type="project" value="UniProtKB-SubCell"/>
</dbReference>
<feature type="transmembrane region" description="Helical" evidence="7">
    <location>
        <begin position="69"/>
        <end position="94"/>
    </location>
</feature>
<evidence type="ECO:0000256" key="5">
    <source>
        <dbReference type="ARBA" id="ARBA00022989"/>
    </source>
</evidence>
<evidence type="ECO:0000256" key="4">
    <source>
        <dbReference type="ARBA" id="ARBA00022692"/>
    </source>
</evidence>
<dbReference type="InterPro" id="IPR000515">
    <property type="entry name" value="MetI-like"/>
</dbReference>
<keyword evidence="4 7" id="KW-0812">Transmembrane</keyword>
<dbReference type="OrthoDB" id="9812701at2"/>
<dbReference type="InterPro" id="IPR035906">
    <property type="entry name" value="MetI-like_sf"/>
</dbReference>
<sequence>MNRVLGIGLAVLLGVLAFVVPLLTPDPNATDYGTKLAAPSWAHLLGTDQAGRDVLARIAAGTWVSLGTALLVATITFAVGLVLGLLAAVAGGVVDAVISRVVDVTLAVPQLVLALAIVGVLGPGHANLVLAMSVAGWAHLARFARAFAARQAERPFVLASRMAGVGRWRSAARHVMPATATGVLAVATLHIGEIVLSLAGLSFLGLGVSPPTAEWGQMVAEARGYVDRAPWLVLAPAVVLLISVAAASLLGDAVQDKGKR</sequence>
<dbReference type="CDD" id="cd06261">
    <property type="entry name" value="TM_PBP2"/>
    <property type="match status" value="1"/>
</dbReference>
<gene>
    <name evidence="9" type="ORF">SAMN04489726_0233</name>
</gene>
<keyword evidence="2 7" id="KW-0813">Transport</keyword>
<keyword evidence="6 7" id="KW-0472">Membrane</keyword>
<name>A0A1G9R5Q9_ALLAB</name>
<dbReference type="EMBL" id="LT629701">
    <property type="protein sequence ID" value="SDM18461.1"/>
    <property type="molecule type" value="Genomic_DNA"/>
</dbReference>
<keyword evidence="10" id="KW-1185">Reference proteome</keyword>
<evidence type="ECO:0000256" key="1">
    <source>
        <dbReference type="ARBA" id="ARBA00004651"/>
    </source>
</evidence>
<evidence type="ECO:0000313" key="10">
    <source>
        <dbReference type="Proteomes" id="UP000183376"/>
    </source>
</evidence>
<feature type="transmembrane region" description="Helical" evidence="7">
    <location>
        <begin position="229"/>
        <end position="250"/>
    </location>
</feature>
<dbReference type="GO" id="GO:0055085">
    <property type="term" value="P:transmembrane transport"/>
    <property type="evidence" value="ECO:0007669"/>
    <property type="project" value="InterPro"/>
</dbReference>
<keyword evidence="3" id="KW-1003">Cell membrane</keyword>
<protein>
    <submittedName>
        <fullName evidence="9">Peptide/nickel transport system permease protein</fullName>
    </submittedName>
</protein>
<dbReference type="PROSITE" id="PS50928">
    <property type="entry name" value="ABC_TM1"/>
    <property type="match status" value="1"/>
</dbReference>
<dbReference type="STRING" id="211114.SAMN04489726_0233"/>
<dbReference type="PANTHER" id="PTHR43386">
    <property type="entry name" value="OLIGOPEPTIDE TRANSPORT SYSTEM PERMEASE PROTEIN APPC"/>
    <property type="match status" value="1"/>
</dbReference>
<feature type="domain" description="ABC transmembrane type-1" evidence="8">
    <location>
        <begin position="66"/>
        <end position="251"/>
    </location>
</feature>
<evidence type="ECO:0000256" key="3">
    <source>
        <dbReference type="ARBA" id="ARBA00022475"/>
    </source>
</evidence>
<dbReference type="RefSeq" id="WP_043811257.1">
    <property type="nucleotide sequence ID" value="NZ_JOEF01000006.1"/>
</dbReference>
<feature type="transmembrane region" description="Helical" evidence="7">
    <location>
        <begin position="101"/>
        <end position="122"/>
    </location>
</feature>
<dbReference type="Gene3D" id="1.10.3720.10">
    <property type="entry name" value="MetI-like"/>
    <property type="match status" value="1"/>
</dbReference>
<feature type="transmembrane region" description="Helical" evidence="7">
    <location>
        <begin position="183"/>
        <end position="209"/>
    </location>
</feature>
<comment type="similarity">
    <text evidence="7">Belongs to the binding-protein-dependent transport system permease family.</text>
</comment>
<dbReference type="PANTHER" id="PTHR43386:SF1">
    <property type="entry name" value="D,D-DIPEPTIDE TRANSPORT SYSTEM PERMEASE PROTEIN DDPC-RELATED"/>
    <property type="match status" value="1"/>
</dbReference>
<accession>A0A1G9R5Q9</accession>
<reference evidence="9 10" key="1">
    <citation type="submission" date="2016-10" db="EMBL/GenBank/DDBJ databases">
        <authorList>
            <person name="de Groot N.N."/>
        </authorList>
    </citation>
    <scope>NUCLEOTIDE SEQUENCE [LARGE SCALE GENOMIC DNA]</scope>
    <source>
        <strain evidence="9 10">DSM 44149</strain>
    </source>
</reference>
<dbReference type="eggNOG" id="COG1173">
    <property type="taxonomic scope" value="Bacteria"/>
</dbReference>
<evidence type="ECO:0000256" key="2">
    <source>
        <dbReference type="ARBA" id="ARBA00022448"/>
    </source>
</evidence>